<name>A0A5K7X6I8_9BACT</name>
<gene>
    <name evidence="1" type="ORF">PLANPX_1802</name>
</gene>
<evidence type="ECO:0000313" key="2">
    <source>
        <dbReference type="Proteomes" id="UP000326837"/>
    </source>
</evidence>
<keyword evidence="2" id="KW-1185">Reference proteome</keyword>
<dbReference type="EMBL" id="AP021861">
    <property type="protein sequence ID" value="BBO32190.1"/>
    <property type="molecule type" value="Genomic_DNA"/>
</dbReference>
<organism evidence="1 2">
    <name type="scientific">Lacipirellula parvula</name>
    <dbReference type="NCBI Taxonomy" id="2650471"/>
    <lineage>
        <taxon>Bacteria</taxon>
        <taxon>Pseudomonadati</taxon>
        <taxon>Planctomycetota</taxon>
        <taxon>Planctomycetia</taxon>
        <taxon>Pirellulales</taxon>
        <taxon>Lacipirellulaceae</taxon>
        <taxon>Lacipirellula</taxon>
    </lineage>
</organism>
<protein>
    <submittedName>
        <fullName evidence="1">Uncharacterized protein</fullName>
    </submittedName>
</protein>
<dbReference type="Proteomes" id="UP000326837">
    <property type="component" value="Chromosome"/>
</dbReference>
<reference evidence="2" key="1">
    <citation type="submission" date="2019-10" db="EMBL/GenBank/DDBJ databases">
        <title>Lacipirellula parvula gen. nov., sp. nov., representing a lineage of planctomycetes widespread in freshwater anoxic habitats, and description of the family Lacipirellulaceae.</title>
        <authorList>
            <person name="Dedysh S.N."/>
            <person name="Kulichevskaya I.S."/>
            <person name="Beletsky A.V."/>
            <person name="Rakitin A.L."/>
            <person name="Mardanov A.V."/>
            <person name="Ivanova A.A."/>
            <person name="Saltykova V.X."/>
            <person name="Rijpstra W.I.C."/>
            <person name="Sinninghe Damste J.S."/>
            <person name="Ravin N.V."/>
        </authorList>
    </citation>
    <scope>NUCLEOTIDE SEQUENCE [LARGE SCALE GENOMIC DNA]</scope>
    <source>
        <strain evidence="2">PX69</strain>
    </source>
</reference>
<proteinExistence type="predicted"/>
<dbReference type="KEGG" id="lpav:PLANPX_1802"/>
<evidence type="ECO:0000313" key="1">
    <source>
        <dbReference type="EMBL" id="BBO32190.1"/>
    </source>
</evidence>
<dbReference type="AlphaFoldDB" id="A0A5K7X6I8"/>
<accession>A0A5K7X6I8</accession>
<sequence>MRVTSGKKPSRTTTLPLTTAINNSQLVARNPQLATRFVRYLGQNK</sequence>